<protein>
    <recommendedName>
        <fullName evidence="5">Putative zinc-finger domain-containing protein</fullName>
    </recommendedName>
</protein>
<evidence type="ECO:0000256" key="4">
    <source>
        <dbReference type="SAM" id="Phobius"/>
    </source>
</evidence>
<keyword evidence="4" id="KW-0812">Transmembrane</keyword>
<dbReference type="InterPro" id="IPR027383">
    <property type="entry name" value="Znf_put"/>
</dbReference>
<dbReference type="EMBL" id="BNAS01000001">
    <property type="protein sequence ID" value="GHH66412.1"/>
    <property type="molecule type" value="Genomic_DNA"/>
</dbReference>
<accession>A0A919FJD6</accession>
<evidence type="ECO:0000313" key="7">
    <source>
        <dbReference type="Proteomes" id="UP000627369"/>
    </source>
</evidence>
<keyword evidence="4" id="KW-0472">Membrane</keyword>
<comment type="caution">
    <text evidence="6">The sequence shown here is derived from an EMBL/GenBank/DDBJ whole genome shotgun (WGS) entry which is preliminary data.</text>
</comment>
<keyword evidence="7" id="KW-1185">Reference proteome</keyword>
<gene>
    <name evidence="6" type="ORF">GCM10017772_06310</name>
</gene>
<reference evidence="6" key="1">
    <citation type="journal article" date="2014" name="Int. J. Syst. Evol. Microbiol.">
        <title>Complete genome sequence of Corynebacterium casei LMG S-19264T (=DSM 44701T), isolated from a smear-ripened cheese.</title>
        <authorList>
            <consortium name="US DOE Joint Genome Institute (JGI-PGF)"/>
            <person name="Walter F."/>
            <person name="Albersmeier A."/>
            <person name="Kalinowski J."/>
            <person name="Ruckert C."/>
        </authorList>
    </citation>
    <scope>NUCLEOTIDE SEQUENCE</scope>
    <source>
        <strain evidence="6">CGMCC 4.7398</strain>
    </source>
</reference>
<keyword evidence="2" id="KW-0804">Transcription</keyword>
<feature type="region of interest" description="Disordered" evidence="3">
    <location>
        <begin position="75"/>
        <end position="106"/>
    </location>
</feature>
<evidence type="ECO:0000313" key="6">
    <source>
        <dbReference type="EMBL" id="GHH66412.1"/>
    </source>
</evidence>
<dbReference type="AlphaFoldDB" id="A0A919FJD6"/>
<organism evidence="6 7">
    <name type="scientific">Promicromonospora soli</name>
    <dbReference type="NCBI Taxonomy" id="2035533"/>
    <lineage>
        <taxon>Bacteria</taxon>
        <taxon>Bacillati</taxon>
        <taxon>Actinomycetota</taxon>
        <taxon>Actinomycetes</taxon>
        <taxon>Micrococcales</taxon>
        <taxon>Promicromonosporaceae</taxon>
        <taxon>Promicromonospora</taxon>
    </lineage>
</organism>
<dbReference type="InterPro" id="IPR041916">
    <property type="entry name" value="Anti_sigma_zinc_sf"/>
</dbReference>
<feature type="domain" description="Putative zinc-finger" evidence="5">
    <location>
        <begin position="7"/>
        <end position="41"/>
    </location>
</feature>
<dbReference type="Gene3D" id="1.10.10.1320">
    <property type="entry name" value="Anti-sigma factor, zinc-finger domain"/>
    <property type="match status" value="1"/>
</dbReference>
<reference evidence="6" key="2">
    <citation type="submission" date="2020-09" db="EMBL/GenBank/DDBJ databases">
        <authorList>
            <person name="Sun Q."/>
            <person name="Zhou Y."/>
        </authorList>
    </citation>
    <scope>NUCLEOTIDE SEQUENCE</scope>
    <source>
        <strain evidence="6">CGMCC 4.7398</strain>
    </source>
</reference>
<feature type="region of interest" description="Disordered" evidence="3">
    <location>
        <begin position="217"/>
        <end position="244"/>
    </location>
</feature>
<keyword evidence="4" id="KW-1133">Transmembrane helix</keyword>
<evidence type="ECO:0000256" key="3">
    <source>
        <dbReference type="SAM" id="MobiDB-lite"/>
    </source>
</evidence>
<feature type="compositionally biased region" description="Basic and acidic residues" evidence="3">
    <location>
        <begin position="75"/>
        <end position="98"/>
    </location>
</feature>
<dbReference type="Proteomes" id="UP000627369">
    <property type="component" value="Unassembled WGS sequence"/>
</dbReference>
<sequence>MTASERCAALRDALTEVALGVADGTTRGAVMAHLATCDSCREELSSLAAAADEVLLLAPEREPSADFEGRVLARLSPDPDLRSPAEDLRTPAEPDRPAAEPVHPVTVRRHRARRAVLATAVGVGLLGAGGAGVWLATAPDRELATSYRSTLETANGRYLAAADLTTDTGSGGSAQSVGTVFLYEGNPSWAYVVVRDAGAAPSYDVVVTVDDGAEAGAAAGSDPAHHYPHGADGPDPGGPDLTAGTREIALGPCVVEADTCSAGGVLDVAVHDVVSVRLTDPDGATWAVADRRITD</sequence>
<evidence type="ECO:0000256" key="1">
    <source>
        <dbReference type="ARBA" id="ARBA00023015"/>
    </source>
</evidence>
<dbReference type="RefSeq" id="WP_189667787.1">
    <property type="nucleotide sequence ID" value="NZ_BNAS01000001.1"/>
</dbReference>
<name>A0A919FJD6_9MICO</name>
<dbReference type="Pfam" id="PF13490">
    <property type="entry name" value="zf-HC2"/>
    <property type="match status" value="1"/>
</dbReference>
<evidence type="ECO:0000259" key="5">
    <source>
        <dbReference type="Pfam" id="PF13490"/>
    </source>
</evidence>
<feature type="transmembrane region" description="Helical" evidence="4">
    <location>
        <begin position="115"/>
        <end position="136"/>
    </location>
</feature>
<proteinExistence type="predicted"/>
<evidence type="ECO:0000256" key="2">
    <source>
        <dbReference type="ARBA" id="ARBA00023163"/>
    </source>
</evidence>
<keyword evidence="1" id="KW-0805">Transcription regulation</keyword>